<gene>
    <name evidence="1" type="ORF">H8S18_03865</name>
</gene>
<keyword evidence="2" id="KW-1185">Reference proteome</keyword>
<evidence type="ECO:0000313" key="1">
    <source>
        <dbReference type="EMBL" id="MBC5647464.1"/>
    </source>
</evidence>
<name>A0ABR7EEE0_9FIRM</name>
<reference evidence="1 2" key="1">
    <citation type="submission" date="2020-08" db="EMBL/GenBank/DDBJ databases">
        <title>Genome public.</title>
        <authorList>
            <person name="Liu C."/>
            <person name="Sun Q."/>
        </authorList>
    </citation>
    <scope>NUCLEOTIDE SEQUENCE [LARGE SCALE GENOMIC DNA]</scope>
    <source>
        <strain evidence="1 2">NSJ-35</strain>
    </source>
</reference>
<dbReference type="EMBL" id="JACOON010000002">
    <property type="protein sequence ID" value="MBC5647464.1"/>
    <property type="molecule type" value="Genomic_DNA"/>
</dbReference>
<proteinExistence type="predicted"/>
<protein>
    <submittedName>
        <fullName evidence="1">Uncharacterized protein</fullName>
    </submittedName>
</protein>
<dbReference type="Proteomes" id="UP000606889">
    <property type="component" value="Unassembled WGS sequence"/>
</dbReference>
<organism evidence="1 2">
    <name type="scientific">Christensenella tenuis</name>
    <dbReference type="NCBI Taxonomy" id="2763033"/>
    <lineage>
        <taxon>Bacteria</taxon>
        <taxon>Bacillati</taxon>
        <taxon>Bacillota</taxon>
        <taxon>Clostridia</taxon>
        <taxon>Christensenellales</taxon>
        <taxon>Christensenellaceae</taxon>
        <taxon>Christensenella</taxon>
    </lineage>
</organism>
<comment type="caution">
    <text evidence="1">The sequence shown here is derived from an EMBL/GenBank/DDBJ whole genome shotgun (WGS) entry which is preliminary data.</text>
</comment>
<evidence type="ECO:0000313" key="2">
    <source>
        <dbReference type="Proteomes" id="UP000606889"/>
    </source>
</evidence>
<accession>A0ABR7EEE0</accession>
<dbReference type="RefSeq" id="WP_186856997.1">
    <property type="nucleotide sequence ID" value="NZ_JACOON010000002.1"/>
</dbReference>
<sequence length="66" mass="7180">MAGLAPAVSEADYIRNIQKHGDEYFRNTANVPRNHIPAQALGNNCRTTDAYGIPKRQGHAAKTCGK</sequence>